<evidence type="ECO:0000313" key="3">
    <source>
        <dbReference type="Proteomes" id="UP000269945"/>
    </source>
</evidence>
<protein>
    <submittedName>
        <fullName evidence="2">Uncharacterized protein</fullName>
    </submittedName>
</protein>
<reference evidence="2 3" key="1">
    <citation type="submission" date="2018-10" db="EMBL/GenBank/DDBJ databases">
        <authorList>
            <person name="Ekblom R."/>
            <person name="Jareborg N."/>
        </authorList>
    </citation>
    <scope>NUCLEOTIDE SEQUENCE [LARGE SCALE GENOMIC DNA]</scope>
    <source>
        <tissue evidence="2">Muscle</tissue>
    </source>
</reference>
<accession>A0A9X9LZU4</accession>
<proteinExistence type="predicted"/>
<evidence type="ECO:0000256" key="1">
    <source>
        <dbReference type="SAM" id="MobiDB-lite"/>
    </source>
</evidence>
<sequence length="87" mass="9388">MATLWQSMGPQSEKSQCGTIHPLLTSKGNGTASLGMWAPFMGVNKTLPLKSPFTSCSRRSQQSVLCPETSEITQGERRKGVWMGGEG</sequence>
<evidence type="ECO:0000313" key="2">
    <source>
        <dbReference type="EMBL" id="VCX10291.1"/>
    </source>
</evidence>
<gene>
    <name evidence="2" type="ORF">BN2614_LOCUS1</name>
</gene>
<dbReference type="Proteomes" id="UP000269945">
    <property type="component" value="Unassembled WGS sequence"/>
</dbReference>
<keyword evidence="3" id="KW-1185">Reference proteome</keyword>
<name>A0A9X9LZU4_GULGU</name>
<feature type="region of interest" description="Disordered" evidence="1">
    <location>
        <begin position="67"/>
        <end position="87"/>
    </location>
</feature>
<comment type="caution">
    <text evidence="2">The sequence shown here is derived from an EMBL/GenBank/DDBJ whole genome shotgun (WGS) entry which is preliminary data.</text>
</comment>
<organism evidence="2 3">
    <name type="scientific">Gulo gulo</name>
    <name type="common">Wolverine</name>
    <name type="synonym">Gluton</name>
    <dbReference type="NCBI Taxonomy" id="48420"/>
    <lineage>
        <taxon>Eukaryota</taxon>
        <taxon>Metazoa</taxon>
        <taxon>Chordata</taxon>
        <taxon>Craniata</taxon>
        <taxon>Vertebrata</taxon>
        <taxon>Euteleostomi</taxon>
        <taxon>Mammalia</taxon>
        <taxon>Eutheria</taxon>
        <taxon>Laurasiatheria</taxon>
        <taxon>Carnivora</taxon>
        <taxon>Caniformia</taxon>
        <taxon>Musteloidea</taxon>
        <taxon>Mustelidae</taxon>
        <taxon>Guloninae</taxon>
        <taxon>Gulo</taxon>
    </lineage>
</organism>
<dbReference type="EMBL" id="CYRY02033039">
    <property type="protein sequence ID" value="VCX10291.1"/>
    <property type="molecule type" value="Genomic_DNA"/>
</dbReference>
<dbReference type="AlphaFoldDB" id="A0A9X9LZU4"/>